<dbReference type="InterPro" id="IPR027417">
    <property type="entry name" value="P-loop_NTPase"/>
</dbReference>
<evidence type="ECO:0000313" key="5">
    <source>
        <dbReference type="Proteomes" id="UP000799291"/>
    </source>
</evidence>
<accession>A0A6G1II14</accession>
<proteinExistence type="predicted"/>
<dbReference type="OrthoDB" id="195446at2759"/>
<dbReference type="Pfam" id="PF24883">
    <property type="entry name" value="NPHP3_N"/>
    <property type="match status" value="1"/>
</dbReference>
<reference evidence="4" key="1">
    <citation type="journal article" date="2020" name="Stud. Mycol.">
        <title>101 Dothideomycetes genomes: a test case for predicting lifestyles and emergence of pathogens.</title>
        <authorList>
            <person name="Haridas S."/>
            <person name="Albert R."/>
            <person name="Binder M."/>
            <person name="Bloem J."/>
            <person name="Labutti K."/>
            <person name="Salamov A."/>
            <person name="Andreopoulos B."/>
            <person name="Baker S."/>
            <person name="Barry K."/>
            <person name="Bills G."/>
            <person name="Bluhm B."/>
            <person name="Cannon C."/>
            <person name="Castanera R."/>
            <person name="Culley D."/>
            <person name="Daum C."/>
            <person name="Ezra D."/>
            <person name="Gonzalez J."/>
            <person name="Henrissat B."/>
            <person name="Kuo A."/>
            <person name="Liang C."/>
            <person name="Lipzen A."/>
            <person name="Lutzoni F."/>
            <person name="Magnuson J."/>
            <person name="Mondo S."/>
            <person name="Nolan M."/>
            <person name="Ohm R."/>
            <person name="Pangilinan J."/>
            <person name="Park H.-J."/>
            <person name="Ramirez L."/>
            <person name="Alfaro M."/>
            <person name="Sun H."/>
            <person name="Tritt A."/>
            <person name="Yoshinaga Y."/>
            <person name="Zwiers L.-H."/>
            <person name="Turgeon B."/>
            <person name="Goodwin S."/>
            <person name="Spatafora J."/>
            <person name="Crous P."/>
            <person name="Grigoriev I."/>
        </authorList>
    </citation>
    <scope>NUCLEOTIDE SEQUENCE</scope>
    <source>
        <strain evidence="4">CBS 122367</strain>
    </source>
</reference>
<dbReference type="InterPro" id="IPR056884">
    <property type="entry name" value="NPHP3-like_N"/>
</dbReference>
<evidence type="ECO:0000313" key="4">
    <source>
        <dbReference type="EMBL" id="KAF2677728.1"/>
    </source>
</evidence>
<dbReference type="Gene3D" id="3.40.50.300">
    <property type="entry name" value="P-loop containing nucleotide triphosphate hydrolases"/>
    <property type="match status" value="1"/>
</dbReference>
<gene>
    <name evidence="4" type="ORF">K458DRAFT_318861</name>
</gene>
<evidence type="ECO:0000259" key="3">
    <source>
        <dbReference type="Pfam" id="PF24883"/>
    </source>
</evidence>
<feature type="domain" description="Nephrocystin 3-like N-terminal" evidence="3">
    <location>
        <begin position="207"/>
        <end position="371"/>
    </location>
</feature>
<dbReference type="PANTHER" id="PTHR10039:SF15">
    <property type="entry name" value="NACHT DOMAIN-CONTAINING PROTEIN"/>
    <property type="match status" value="1"/>
</dbReference>
<feature type="signal peptide" evidence="2">
    <location>
        <begin position="1"/>
        <end position="22"/>
    </location>
</feature>
<evidence type="ECO:0000256" key="1">
    <source>
        <dbReference type="ARBA" id="ARBA00022737"/>
    </source>
</evidence>
<dbReference type="PANTHER" id="PTHR10039">
    <property type="entry name" value="AMELOGENIN"/>
    <property type="match status" value="1"/>
</dbReference>
<keyword evidence="1" id="KW-0677">Repeat</keyword>
<organism evidence="4 5">
    <name type="scientific">Lentithecium fluviatile CBS 122367</name>
    <dbReference type="NCBI Taxonomy" id="1168545"/>
    <lineage>
        <taxon>Eukaryota</taxon>
        <taxon>Fungi</taxon>
        <taxon>Dikarya</taxon>
        <taxon>Ascomycota</taxon>
        <taxon>Pezizomycotina</taxon>
        <taxon>Dothideomycetes</taxon>
        <taxon>Pleosporomycetidae</taxon>
        <taxon>Pleosporales</taxon>
        <taxon>Massarineae</taxon>
        <taxon>Lentitheciaceae</taxon>
        <taxon>Lentithecium</taxon>
    </lineage>
</organism>
<dbReference type="Proteomes" id="UP000799291">
    <property type="component" value="Unassembled WGS sequence"/>
</dbReference>
<protein>
    <recommendedName>
        <fullName evidence="3">Nephrocystin 3-like N-terminal domain-containing protein</fullName>
    </recommendedName>
</protein>
<dbReference type="EMBL" id="MU005619">
    <property type="protein sequence ID" value="KAF2677728.1"/>
    <property type="molecule type" value="Genomic_DNA"/>
</dbReference>
<keyword evidence="5" id="KW-1185">Reference proteome</keyword>
<sequence length="438" mass="49652">MDPLGVTASIVAVLQLSARVLAYLNDVRDAPNDRTQCAIEMLNLCSLLYKLRDHVEKGDPTQPWYTAVQGLTVENGPLNQFKQALETLQTKITNGGRLKKAGEALLWKFKKEEITSILDRIERLKTLVETALLMDHFKTSLMHRSKLSQAIKDDTYFVRTHIPVIQSGVDRIQQDQDAARHRRLLEWISPTDYPAQQSDIIKRRQEGTGQWFLDAPQVAKWLSEAKGTLFCPGIPGAGKTMVAAIAIDYLLKSAQNSSHGVAYVYCNYKAEMEQDASSMLAAILKQLVQGRPLTTEPLERLHRQHANWGTKPSLDEIYSALRDMLIHYPTVHIVIDALDECRDNDGTRRQFLAKLQDLQAGRDVRLMVTSRFIPEIENEFVKALRLEVRASKEDVKRFVAGQTDRLPRCIQTRPELQDLVQEKIVEAVDGMYVSYSAL</sequence>
<name>A0A6G1II14_9PLEO</name>
<evidence type="ECO:0000256" key="2">
    <source>
        <dbReference type="SAM" id="SignalP"/>
    </source>
</evidence>
<feature type="chain" id="PRO_5026323635" description="Nephrocystin 3-like N-terminal domain-containing protein" evidence="2">
    <location>
        <begin position="23"/>
        <end position="438"/>
    </location>
</feature>
<dbReference type="SUPFAM" id="SSF52540">
    <property type="entry name" value="P-loop containing nucleoside triphosphate hydrolases"/>
    <property type="match status" value="1"/>
</dbReference>
<keyword evidence="2" id="KW-0732">Signal</keyword>
<dbReference type="AlphaFoldDB" id="A0A6G1II14"/>